<dbReference type="Proteomes" id="UP001150641">
    <property type="component" value="Unassembled WGS sequence"/>
</dbReference>
<reference evidence="7" key="1">
    <citation type="submission" date="2022-03" db="EMBL/GenBank/DDBJ databases">
        <title>Proposal of a novel genus Dryocolo and two novel species.</title>
        <authorList>
            <person name="Maddock D.W."/>
            <person name="Brady C.L."/>
            <person name="Denman S."/>
            <person name="Arnold D."/>
        </authorList>
    </citation>
    <scope>NUCLEOTIDE SEQUENCE</scope>
    <source>
        <strain evidence="7">H6W4</strain>
    </source>
</reference>
<name>A0A9X3AN93_9ENTR</name>
<evidence type="ECO:0000256" key="2">
    <source>
        <dbReference type="ARBA" id="ARBA00022692"/>
    </source>
</evidence>
<evidence type="ECO:0000256" key="1">
    <source>
        <dbReference type="ARBA" id="ARBA00022475"/>
    </source>
</evidence>
<evidence type="ECO:0000259" key="6">
    <source>
        <dbReference type="PROSITE" id="PS50850"/>
    </source>
</evidence>
<dbReference type="AlphaFoldDB" id="A0A9X3AN93"/>
<feature type="transmembrane region" description="Helical" evidence="5">
    <location>
        <begin position="387"/>
        <end position="404"/>
    </location>
</feature>
<evidence type="ECO:0000313" key="8">
    <source>
        <dbReference type="Proteomes" id="UP001150641"/>
    </source>
</evidence>
<dbReference type="GO" id="GO:0016020">
    <property type="term" value="C:membrane"/>
    <property type="evidence" value="ECO:0007669"/>
    <property type="project" value="InterPro"/>
</dbReference>
<dbReference type="EMBL" id="JALHAP010000078">
    <property type="protein sequence ID" value="MCT4702397.1"/>
    <property type="molecule type" value="Genomic_DNA"/>
</dbReference>
<dbReference type="InterPro" id="IPR020846">
    <property type="entry name" value="MFS_dom"/>
</dbReference>
<dbReference type="Pfam" id="PF07690">
    <property type="entry name" value="MFS_1"/>
    <property type="match status" value="1"/>
</dbReference>
<dbReference type="InterPro" id="IPR011701">
    <property type="entry name" value="MFS"/>
</dbReference>
<dbReference type="NCBIfam" id="TIGR00897">
    <property type="entry name" value="2A0118"/>
    <property type="match status" value="1"/>
</dbReference>
<dbReference type="Gene3D" id="1.20.1250.20">
    <property type="entry name" value="MFS general substrate transporter like domains"/>
    <property type="match status" value="2"/>
</dbReference>
<accession>A0A9X3AN93</accession>
<dbReference type="InterPro" id="IPR004748">
    <property type="entry name" value="Polyol_permease-like"/>
</dbReference>
<keyword evidence="3 5" id="KW-1133">Transmembrane helix</keyword>
<feature type="transmembrane region" description="Helical" evidence="5">
    <location>
        <begin position="107"/>
        <end position="131"/>
    </location>
</feature>
<feature type="transmembrane region" description="Helical" evidence="5">
    <location>
        <begin position="264"/>
        <end position="281"/>
    </location>
</feature>
<evidence type="ECO:0000256" key="5">
    <source>
        <dbReference type="SAM" id="Phobius"/>
    </source>
</evidence>
<feature type="transmembrane region" description="Helical" evidence="5">
    <location>
        <begin position="324"/>
        <end position="347"/>
    </location>
</feature>
<feature type="domain" description="Major facilitator superfamily (MFS) profile" evidence="6">
    <location>
        <begin position="1"/>
        <end position="409"/>
    </location>
</feature>
<dbReference type="GO" id="GO:0022857">
    <property type="term" value="F:transmembrane transporter activity"/>
    <property type="evidence" value="ECO:0007669"/>
    <property type="project" value="InterPro"/>
</dbReference>
<dbReference type="CDD" id="cd17337">
    <property type="entry name" value="MFS_CsbX"/>
    <property type="match status" value="1"/>
</dbReference>
<feature type="transmembrane region" description="Helical" evidence="5">
    <location>
        <begin position="16"/>
        <end position="40"/>
    </location>
</feature>
<feature type="transmembrane region" description="Helical" evidence="5">
    <location>
        <begin position="235"/>
        <end position="252"/>
    </location>
</feature>
<gene>
    <name evidence="7" type="ORF">MUA00_11415</name>
</gene>
<evidence type="ECO:0000256" key="4">
    <source>
        <dbReference type="ARBA" id="ARBA00023136"/>
    </source>
</evidence>
<organism evidence="7 8">
    <name type="scientific">Dryocola boscaweniae</name>
    <dbReference type="NCBI Taxonomy" id="2925397"/>
    <lineage>
        <taxon>Bacteria</taxon>
        <taxon>Pseudomonadati</taxon>
        <taxon>Pseudomonadota</taxon>
        <taxon>Gammaproteobacteria</taxon>
        <taxon>Enterobacterales</taxon>
        <taxon>Enterobacteriaceae</taxon>
        <taxon>Dryocola</taxon>
    </lineage>
</organism>
<feature type="transmembrane region" description="Helical" evidence="5">
    <location>
        <begin position="52"/>
        <end position="75"/>
    </location>
</feature>
<dbReference type="PROSITE" id="PS50850">
    <property type="entry name" value="MFS"/>
    <property type="match status" value="1"/>
</dbReference>
<evidence type="ECO:0000256" key="3">
    <source>
        <dbReference type="ARBA" id="ARBA00022989"/>
    </source>
</evidence>
<evidence type="ECO:0000313" key="7">
    <source>
        <dbReference type="EMBL" id="MCT4702397.1"/>
    </source>
</evidence>
<dbReference type="InterPro" id="IPR052528">
    <property type="entry name" value="Sugar_transport-like"/>
</dbReference>
<dbReference type="SUPFAM" id="SSF103473">
    <property type="entry name" value="MFS general substrate transporter"/>
    <property type="match status" value="1"/>
</dbReference>
<proteinExistence type="predicted"/>
<dbReference type="RefSeq" id="WP_271123167.1">
    <property type="nucleotide sequence ID" value="NZ_JALHAN010000065.1"/>
</dbReference>
<protein>
    <submittedName>
        <fullName evidence="7">RbtT/DalT/CsbX family MFS transporter</fullName>
    </submittedName>
</protein>
<keyword evidence="1" id="KW-1003">Cell membrane</keyword>
<keyword evidence="4 5" id="KW-0472">Membrane</keyword>
<dbReference type="PANTHER" id="PTHR23526:SF4">
    <property type="entry name" value="INTEGRAL MEMBRANE TRANSPORT PROTEIN"/>
    <property type="match status" value="1"/>
</dbReference>
<keyword evidence="8" id="KW-1185">Reference proteome</keyword>
<feature type="transmembrane region" description="Helical" evidence="5">
    <location>
        <begin position="359"/>
        <end position="381"/>
    </location>
</feature>
<keyword evidence="2 5" id="KW-0812">Transmembrane</keyword>
<dbReference type="InterPro" id="IPR036259">
    <property type="entry name" value="MFS_trans_sf"/>
</dbReference>
<comment type="caution">
    <text evidence="7">The sequence shown here is derived from an EMBL/GenBank/DDBJ whole genome shotgun (WGS) entry which is preliminary data.</text>
</comment>
<dbReference type="PANTHER" id="PTHR23526">
    <property type="entry name" value="INTEGRAL MEMBRANE TRANSPORT PROTEIN-RELATED"/>
    <property type="match status" value="1"/>
</dbReference>
<feature type="transmembrane region" description="Helical" evidence="5">
    <location>
        <begin position="293"/>
        <end position="312"/>
    </location>
</feature>
<feature type="transmembrane region" description="Helical" evidence="5">
    <location>
        <begin position="143"/>
        <end position="161"/>
    </location>
</feature>
<feature type="transmembrane region" description="Helical" evidence="5">
    <location>
        <begin position="173"/>
        <end position="193"/>
    </location>
</feature>
<sequence>MSIANKQWFGLPLHLLWGYIAIAVFMTGDGFELAFLSHYIKELGFSPAQASFAFTLYGLAAALSAWVSGVVAEIITPQKTMFIGFVLWCVFHVLFLTFGLGHANYPLILLFYGIRGFAYPLFLYSFIVVIIHNVKSENASSALGWYWAVYSIGIGVAGSYIPSFTIPLVGELGTLWMALFFCLAGGMIAMISLRKVHTPTHMHNLTTREKFNELSRAITLLYTNRSIMYSSMVRIINTLSLFGFAVIMPMMFVDELGFTTSEWLQVWAVFFFTTIFSNIFWGIVAEKMGWMRVVRWFGCIGMALSSLAFYYVPQHFGHNFAMALIPAIALGIFVAAFVPMAAVFPALEPRHKGAAISVYNLSAGLSNFLAPAIAVVLLPYFSTVGVVIAYTTLYIIAFFLCHFIRVEQPGFESYASDAAKAAVRAS</sequence>
<feature type="transmembrane region" description="Helical" evidence="5">
    <location>
        <begin position="82"/>
        <end position="101"/>
    </location>
</feature>